<accession>A0AAV4CRE3</accession>
<organism evidence="1 2">
    <name type="scientific">Plakobranchus ocellatus</name>
    <dbReference type="NCBI Taxonomy" id="259542"/>
    <lineage>
        <taxon>Eukaryota</taxon>
        <taxon>Metazoa</taxon>
        <taxon>Spiralia</taxon>
        <taxon>Lophotrochozoa</taxon>
        <taxon>Mollusca</taxon>
        <taxon>Gastropoda</taxon>
        <taxon>Heterobranchia</taxon>
        <taxon>Euthyneura</taxon>
        <taxon>Panpulmonata</taxon>
        <taxon>Sacoglossa</taxon>
        <taxon>Placobranchoidea</taxon>
        <taxon>Plakobranchidae</taxon>
        <taxon>Plakobranchus</taxon>
    </lineage>
</organism>
<evidence type="ECO:0000313" key="2">
    <source>
        <dbReference type="Proteomes" id="UP000735302"/>
    </source>
</evidence>
<sequence length="83" mass="8906">MIGIAGWCRGSGIGQLALTSQGFSHRTSLLGLTNAKKPVITTVVNRQRYPAGAGLWDWTAGYDIAVFFPPSPTARPDECQKSL</sequence>
<reference evidence="1 2" key="1">
    <citation type="journal article" date="2021" name="Elife">
        <title>Chloroplast acquisition without the gene transfer in kleptoplastic sea slugs, Plakobranchus ocellatus.</title>
        <authorList>
            <person name="Maeda T."/>
            <person name="Takahashi S."/>
            <person name="Yoshida T."/>
            <person name="Shimamura S."/>
            <person name="Takaki Y."/>
            <person name="Nagai Y."/>
            <person name="Toyoda A."/>
            <person name="Suzuki Y."/>
            <person name="Arimoto A."/>
            <person name="Ishii H."/>
            <person name="Satoh N."/>
            <person name="Nishiyama T."/>
            <person name="Hasebe M."/>
            <person name="Maruyama T."/>
            <person name="Minagawa J."/>
            <person name="Obokata J."/>
            <person name="Shigenobu S."/>
        </authorList>
    </citation>
    <scope>NUCLEOTIDE SEQUENCE [LARGE SCALE GENOMIC DNA]</scope>
</reference>
<dbReference type="EMBL" id="BLXT01006896">
    <property type="protein sequence ID" value="GFO34405.1"/>
    <property type="molecule type" value="Genomic_DNA"/>
</dbReference>
<keyword evidence="2" id="KW-1185">Reference proteome</keyword>
<evidence type="ECO:0000313" key="1">
    <source>
        <dbReference type="EMBL" id="GFO34405.1"/>
    </source>
</evidence>
<proteinExistence type="predicted"/>
<name>A0AAV4CRE3_9GAST</name>
<gene>
    <name evidence="1" type="ORF">PoB_006091000</name>
</gene>
<protein>
    <submittedName>
        <fullName evidence="1">Uncharacterized protein</fullName>
    </submittedName>
</protein>
<dbReference type="Proteomes" id="UP000735302">
    <property type="component" value="Unassembled WGS sequence"/>
</dbReference>
<dbReference type="AlphaFoldDB" id="A0AAV4CRE3"/>
<comment type="caution">
    <text evidence="1">The sequence shown here is derived from an EMBL/GenBank/DDBJ whole genome shotgun (WGS) entry which is preliminary data.</text>
</comment>